<proteinExistence type="predicted"/>
<dbReference type="AlphaFoldDB" id="A0A9P7K3C9"/>
<reference evidence="1" key="1">
    <citation type="submission" date="2020-07" db="EMBL/GenBank/DDBJ databases">
        <authorList>
            <person name="Nieuwenhuis M."/>
            <person name="Van De Peppel L.J.J."/>
        </authorList>
    </citation>
    <scope>NUCLEOTIDE SEQUENCE</scope>
    <source>
        <strain evidence="1">AP01</strain>
        <tissue evidence="1">Mycelium</tissue>
    </source>
</reference>
<sequence length="102" mass="11475">MARLKAKIASNYTSTLDGGNEFVSLDEGAALLVEQVDFVYQEPLHKLLKTRNLEKLVDAATTKHLRSHNANTYARSSRELVKQIALLYLSVTNIILVDWECV</sequence>
<evidence type="ECO:0000313" key="1">
    <source>
        <dbReference type="EMBL" id="KAG5633781.1"/>
    </source>
</evidence>
<evidence type="ECO:0000313" key="2">
    <source>
        <dbReference type="Proteomes" id="UP000775547"/>
    </source>
</evidence>
<keyword evidence="2" id="KW-1185">Reference proteome</keyword>
<dbReference type="EMBL" id="JABCKV010004532">
    <property type="protein sequence ID" value="KAG5633781.1"/>
    <property type="molecule type" value="Genomic_DNA"/>
</dbReference>
<name>A0A9P7K3C9_9AGAR</name>
<reference evidence="1" key="2">
    <citation type="submission" date="2021-10" db="EMBL/GenBank/DDBJ databases">
        <title>Phylogenomics reveals ancestral predisposition of the termite-cultivated fungus Termitomyces towards a domesticated lifestyle.</title>
        <authorList>
            <person name="Auxier B."/>
            <person name="Grum-Grzhimaylo A."/>
            <person name="Cardenas M.E."/>
            <person name="Lodge J.D."/>
            <person name="Laessoe T."/>
            <person name="Pedersen O."/>
            <person name="Smith M.E."/>
            <person name="Kuyper T.W."/>
            <person name="Franco-Molano E.A."/>
            <person name="Baroni T.J."/>
            <person name="Aanen D.K."/>
        </authorList>
    </citation>
    <scope>NUCLEOTIDE SEQUENCE</scope>
    <source>
        <strain evidence="1">AP01</strain>
        <tissue evidence="1">Mycelium</tissue>
    </source>
</reference>
<gene>
    <name evidence="1" type="ORF">DXG03_006682</name>
</gene>
<protein>
    <submittedName>
        <fullName evidence="1">Uncharacterized protein</fullName>
    </submittedName>
</protein>
<dbReference type="Proteomes" id="UP000775547">
    <property type="component" value="Unassembled WGS sequence"/>
</dbReference>
<organism evidence="1 2">
    <name type="scientific">Asterophora parasitica</name>
    <dbReference type="NCBI Taxonomy" id="117018"/>
    <lineage>
        <taxon>Eukaryota</taxon>
        <taxon>Fungi</taxon>
        <taxon>Dikarya</taxon>
        <taxon>Basidiomycota</taxon>
        <taxon>Agaricomycotina</taxon>
        <taxon>Agaricomycetes</taxon>
        <taxon>Agaricomycetidae</taxon>
        <taxon>Agaricales</taxon>
        <taxon>Tricholomatineae</taxon>
        <taxon>Lyophyllaceae</taxon>
        <taxon>Asterophora</taxon>
    </lineage>
</organism>
<comment type="caution">
    <text evidence="1">The sequence shown here is derived from an EMBL/GenBank/DDBJ whole genome shotgun (WGS) entry which is preliminary data.</text>
</comment>
<accession>A0A9P7K3C9</accession>